<proteinExistence type="predicted"/>
<protein>
    <recommendedName>
        <fullName evidence="2">Polyketide cyclase</fullName>
    </recommendedName>
</protein>
<dbReference type="Gene3D" id="3.30.530.20">
    <property type="match status" value="1"/>
</dbReference>
<dbReference type="SUPFAM" id="SSF55961">
    <property type="entry name" value="Bet v1-like"/>
    <property type="match status" value="1"/>
</dbReference>
<dbReference type="EMBL" id="AP029612">
    <property type="protein sequence ID" value="BFG69282.1"/>
    <property type="molecule type" value="Genomic_DNA"/>
</dbReference>
<organism evidence="1">
    <name type="scientific">Sediminibacterium sp. KACHI17</name>
    <dbReference type="NCBI Taxonomy" id="1751071"/>
    <lineage>
        <taxon>Bacteria</taxon>
        <taxon>Pseudomonadati</taxon>
        <taxon>Bacteroidota</taxon>
        <taxon>Chitinophagia</taxon>
        <taxon>Chitinophagales</taxon>
        <taxon>Chitinophagaceae</taxon>
        <taxon>Sediminibacterium</taxon>
    </lineage>
</organism>
<gene>
    <name evidence="1" type="ORF">KACHI17_01630</name>
</gene>
<reference evidence="1" key="1">
    <citation type="submission" date="2024-02" db="EMBL/GenBank/DDBJ databases">
        <title>Sediminibacterium planktonica sp. nov. and Sediminibacterium longus sp. nov., isolated from surface lake and river water.</title>
        <authorList>
            <person name="Watanabe K."/>
            <person name="Takemine S."/>
            <person name="Ishii Y."/>
            <person name="Ogata Y."/>
            <person name="Shindo C."/>
            <person name="Suda W."/>
        </authorList>
    </citation>
    <scope>NUCLEOTIDE SEQUENCE</scope>
    <source>
        <strain evidence="1">KACHI17</strain>
    </source>
</reference>
<sequence length="167" mass="18706">MKLLKLGLISLVILFLLATIMGIALPSKVLVSRAVNISAPVDSVLAQIKDIQQWPNWVEGMNDPSVRIESAVSAHIGKSEVTIIENNDSTVVSTWITAKGKPQISTIRVIYQPQQNVTIVQWQFEQSIGWLPWERLGSMMNDKIMGPMMEKNLDQLKQLIEAKNRSL</sequence>
<dbReference type="AlphaFoldDB" id="A0AAT9GFC8"/>
<dbReference type="RefSeq" id="WP_353549611.1">
    <property type="nucleotide sequence ID" value="NZ_AP029612.1"/>
</dbReference>
<evidence type="ECO:0000313" key="1">
    <source>
        <dbReference type="EMBL" id="BFG69282.1"/>
    </source>
</evidence>
<dbReference type="InterPro" id="IPR023393">
    <property type="entry name" value="START-like_dom_sf"/>
</dbReference>
<dbReference type="Pfam" id="PF10604">
    <property type="entry name" value="Polyketide_cyc2"/>
    <property type="match status" value="1"/>
</dbReference>
<accession>A0AAT9GFC8</accession>
<dbReference type="InterPro" id="IPR019587">
    <property type="entry name" value="Polyketide_cyclase/dehydratase"/>
</dbReference>
<name>A0AAT9GFC8_9BACT</name>
<evidence type="ECO:0008006" key="2">
    <source>
        <dbReference type="Google" id="ProtNLM"/>
    </source>
</evidence>